<dbReference type="EMBL" id="CADCTU010000807">
    <property type="protein sequence ID" value="CAA9355681.1"/>
    <property type="molecule type" value="Genomic_DNA"/>
</dbReference>
<dbReference type="AlphaFoldDB" id="A0A6J4MEB0"/>
<accession>A0A6J4MEB0</accession>
<proteinExistence type="predicted"/>
<keyword evidence="2" id="KW-0472">Membrane</keyword>
<name>A0A6J4MEB0_9BACT</name>
<sequence length="264" mass="28214">AGAGRPGRRGPGAPRSARPPRRRRRRARRRGARVGARGGHGAPRRRRGGGDGDAPRAELGRRGARAPRRDVGRDDGRDDAPLGRAARAAVRDDRPPSARGPEPGRAHRRARGRLPAGVDGVLRRRGARPVGAAPGRAPLAGDGEHEPRARRARARRRRRVPVDAAQGALPRGVPLADGLRRAGVARGRARRARHGRAPRRVLRRLLLGAHGAPLRGRRDEPALGRGARGVRPRREGGPGRRVAREGGRGAARRGRPLGGDGRPL</sequence>
<reference evidence="2" key="1">
    <citation type="submission" date="2020-02" db="EMBL/GenBank/DDBJ databases">
        <authorList>
            <person name="Meier V. D."/>
        </authorList>
    </citation>
    <scope>NUCLEOTIDE SEQUENCE</scope>
    <source>
        <strain evidence="2">AVDCRST_MAG11</strain>
    </source>
</reference>
<feature type="compositionally biased region" description="Basic and acidic residues" evidence="1">
    <location>
        <begin position="48"/>
        <end position="81"/>
    </location>
</feature>
<feature type="compositionally biased region" description="Basic residues" evidence="1">
    <location>
        <begin position="18"/>
        <end position="32"/>
    </location>
</feature>
<gene>
    <name evidence="2" type="ORF">AVDCRST_MAG11-3799</name>
</gene>
<keyword evidence="2" id="KW-0812">Transmembrane</keyword>
<feature type="non-terminal residue" evidence="2">
    <location>
        <position position="264"/>
    </location>
</feature>
<evidence type="ECO:0000313" key="2">
    <source>
        <dbReference type="EMBL" id="CAA9355681.1"/>
    </source>
</evidence>
<feature type="compositionally biased region" description="Basic residues" evidence="1">
    <location>
        <begin position="150"/>
        <end position="159"/>
    </location>
</feature>
<feature type="compositionally biased region" description="Basic and acidic residues" evidence="1">
    <location>
        <begin position="232"/>
        <end position="247"/>
    </location>
</feature>
<evidence type="ECO:0000256" key="1">
    <source>
        <dbReference type="SAM" id="MobiDB-lite"/>
    </source>
</evidence>
<feature type="compositionally biased region" description="Low complexity" evidence="1">
    <location>
        <begin position="128"/>
        <end position="141"/>
    </location>
</feature>
<feature type="non-terminal residue" evidence="2">
    <location>
        <position position="1"/>
    </location>
</feature>
<feature type="region of interest" description="Disordered" evidence="1">
    <location>
        <begin position="210"/>
        <end position="264"/>
    </location>
</feature>
<organism evidence="2">
    <name type="scientific">uncultured Gemmatimonadaceae bacterium</name>
    <dbReference type="NCBI Taxonomy" id="246130"/>
    <lineage>
        <taxon>Bacteria</taxon>
        <taxon>Pseudomonadati</taxon>
        <taxon>Gemmatimonadota</taxon>
        <taxon>Gemmatimonadia</taxon>
        <taxon>Gemmatimonadales</taxon>
        <taxon>Gemmatimonadaceae</taxon>
        <taxon>environmental samples</taxon>
    </lineage>
</organism>
<feature type="region of interest" description="Disordered" evidence="1">
    <location>
        <begin position="1"/>
        <end position="174"/>
    </location>
</feature>
<protein>
    <submittedName>
        <fullName evidence="2">Transmembrane protein</fullName>
    </submittedName>
</protein>